<protein>
    <submittedName>
        <fullName evidence="2">Uncharacterized protein</fullName>
    </submittedName>
</protein>
<comment type="caution">
    <text evidence="2">The sequence shown here is derived from an EMBL/GenBank/DDBJ whole genome shotgun (WGS) entry which is preliminary data.</text>
</comment>
<feature type="transmembrane region" description="Helical" evidence="1">
    <location>
        <begin position="79"/>
        <end position="98"/>
    </location>
</feature>
<keyword evidence="1" id="KW-1133">Transmembrane helix</keyword>
<reference evidence="2" key="1">
    <citation type="submission" date="2020-09" db="EMBL/GenBank/DDBJ databases">
        <title>Hoyosella lacisalsi sp. nov., a halotolerant actinobacterium isolated from soil of Lake Gudzhirganskoe.</title>
        <authorList>
            <person name="Yang Q."/>
            <person name="Guo P.Y."/>
            <person name="Liu S.W."/>
            <person name="Li F.N."/>
            <person name="Sun C.H."/>
        </authorList>
    </citation>
    <scope>NUCLEOTIDE SEQUENCE</scope>
    <source>
        <strain evidence="2">G463</strain>
    </source>
</reference>
<evidence type="ECO:0000313" key="2">
    <source>
        <dbReference type="EMBL" id="MBD8506216.1"/>
    </source>
</evidence>
<keyword evidence="1" id="KW-0472">Membrane</keyword>
<accession>A0A927JBI4</accession>
<evidence type="ECO:0000313" key="3">
    <source>
        <dbReference type="Proteomes" id="UP000642993"/>
    </source>
</evidence>
<feature type="transmembrane region" description="Helical" evidence="1">
    <location>
        <begin position="44"/>
        <end position="67"/>
    </location>
</feature>
<organism evidence="2 3">
    <name type="scientific">Lolliginicoccus lacisalsi</name>
    <dbReference type="NCBI Taxonomy" id="2742202"/>
    <lineage>
        <taxon>Bacteria</taxon>
        <taxon>Bacillati</taxon>
        <taxon>Actinomycetota</taxon>
        <taxon>Actinomycetes</taxon>
        <taxon>Mycobacteriales</taxon>
        <taxon>Hoyosellaceae</taxon>
        <taxon>Lolliginicoccus</taxon>
    </lineage>
</organism>
<keyword evidence="1" id="KW-0812">Transmembrane</keyword>
<dbReference type="RefSeq" id="WP_192038670.1">
    <property type="nucleotide sequence ID" value="NZ_JACYWE010000003.1"/>
</dbReference>
<dbReference type="EMBL" id="JACYWE010000003">
    <property type="protein sequence ID" value="MBD8506216.1"/>
    <property type="molecule type" value="Genomic_DNA"/>
</dbReference>
<evidence type="ECO:0000256" key="1">
    <source>
        <dbReference type="SAM" id="Phobius"/>
    </source>
</evidence>
<proteinExistence type="predicted"/>
<sequence length="100" mass="10623">MRNIAIYVGTVIVAAIGVLLGAALTIPDECAITDACASTQRSIILFAPVSILLLGVAGAAAFTIWCWRDGIEWRRWFGAVWFLLVILLVVMSMAGGVLTG</sequence>
<feature type="transmembrane region" description="Helical" evidence="1">
    <location>
        <begin position="5"/>
        <end position="24"/>
    </location>
</feature>
<keyword evidence="3" id="KW-1185">Reference proteome</keyword>
<gene>
    <name evidence="2" type="ORF">HT102_06945</name>
</gene>
<dbReference type="AlphaFoldDB" id="A0A927JBI4"/>
<dbReference type="Proteomes" id="UP000642993">
    <property type="component" value="Unassembled WGS sequence"/>
</dbReference>
<name>A0A927JBI4_9ACTN</name>